<accession>A0A8J8NSK4</accession>
<proteinExistence type="predicted"/>
<feature type="region of interest" description="Disordered" evidence="1">
    <location>
        <begin position="399"/>
        <end position="432"/>
    </location>
</feature>
<feature type="region of interest" description="Disordered" evidence="1">
    <location>
        <begin position="1"/>
        <end position="28"/>
    </location>
</feature>
<reference evidence="2" key="1">
    <citation type="submission" date="2019-06" db="EMBL/GenBank/DDBJ databases">
        <authorList>
            <person name="Zheng W."/>
        </authorList>
    </citation>
    <scope>NUCLEOTIDE SEQUENCE</scope>
    <source>
        <strain evidence="2">QDHG01</strain>
    </source>
</reference>
<evidence type="ECO:0000313" key="2">
    <source>
        <dbReference type="EMBL" id="TNV81187.1"/>
    </source>
</evidence>
<comment type="caution">
    <text evidence="2">The sequence shown here is derived from an EMBL/GenBank/DDBJ whole genome shotgun (WGS) entry which is preliminary data.</text>
</comment>
<dbReference type="AlphaFoldDB" id="A0A8J8NSK4"/>
<protein>
    <submittedName>
        <fullName evidence="2">Uncharacterized protein</fullName>
    </submittedName>
</protein>
<feature type="compositionally biased region" description="Polar residues" evidence="1">
    <location>
        <begin position="1"/>
        <end position="22"/>
    </location>
</feature>
<evidence type="ECO:0000313" key="3">
    <source>
        <dbReference type="Proteomes" id="UP000785679"/>
    </source>
</evidence>
<evidence type="ECO:0000256" key="1">
    <source>
        <dbReference type="SAM" id="MobiDB-lite"/>
    </source>
</evidence>
<dbReference type="EMBL" id="RRYP01006457">
    <property type="protein sequence ID" value="TNV81187.1"/>
    <property type="molecule type" value="Genomic_DNA"/>
</dbReference>
<dbReference type="Proteomes" id="UP000785679">
    <property type="component" value="Unassembled WGS sequence"/>
</dbReference>
<name>A0A8J8NSK4_HALGN</name>
<keyword evidence="3" id="KW-1185">Reference proteome</keyword>
<organism evidence="2 3">
    <name type="scientific">Halteria grandinella</name>
    <dbReference type="NCBI Taxonomy" id="5974"/>
    <lineage>
        <taxon>Eukaryota</taxon>
        <taxon>Sar</taxon>
        <taxon>Alveolata</taxon>
        <taxon>Ciliophora</taxon>
        <taxon>Intramacronucleata</taxon>
        <taxon>Spirotrichea</taxon>
        <taxon>Stichotrichia</taxon>
        <taxon>Sporadotrichida</taxon>
        <taxon>Halteriidae</taxon>
        <taxon>Halteria</taxon>
    </lineage>
</organism>
<gene>
    <name evidence="2" type="ORF">FGO68_gene1278</name>
</gene>
<feature type="compositionally biased region" description="Polar residues" evidence="1">
    <location>
        <begin position="401"/>
        <end position="419"/>
    </location>
</feature>
<sequence>MTNTQTNGFTSGGKNIQSNELPQQRLKSETRQLQLNCHQSTQNTCDNSLNESTVVAPKLADPKPTSKLPWLSAYKVNFNKFVKNVLNGDLRNLSLQDQSIELHLKRFLLPGTIEAFLSNNEKHFRMQFVIELVHALIDCIKNIQKRNASVSHNVRCSNSIENEQMQIEDARSSLLRDVQILKEKEQQYSKMCKLEQMKVNDAMREIKYLREHQEKLHKEELQKIQSFRLQFETYIKEREEDLKNREVRLITIEQDLKEKEKVITQLMVAGGASSNQQDEVRGHQKKPSGLGIGLGLNMESTFGSIKNKTISFDAILAKFDPYKEEVEQKERDLARFLTKHRPQSSIDSMSDYSWYQQKEPYKHLTENIPDYATTTSKNNDRGGNMVTLQDLQSILRLPSPMSAQNSKFMHQRQLSSPNPHQGGGEQSYGSKK</sequence>